<evidence type="ECO:0000313" key="3">
    <source>
        <dbReference type="Proteomes" id="UP000054549"/>
    </source>
</evidence>
<dbReference type="OrthoDB" id="8922241at2759"/>
<dbReference type="AlphaFoldDB" id="A0A0C2TJA0"/>
<gene>
    <name evidence="2" type="ORF">M378DRAFT_23029</name>
</gene>
<evidence type="ECO:0008006" key="4">
    <source>
        <dbReference type="Google" id="ProtNLM"/>
    </source>
</evidence>
<dbReference type="HOGENOM" id="CLU_1124280_0_0_1"/>
<reference evidence="2 3" key="1">
    <citation type="submission" date="2014-04" db="EMBL/GenBank/DDBJ databases">
        <title>Evolutionary Origins and Diversification of the Mycorrhizal Mutualists.</title>
        <authorList>
            <consortium name="DOE Joint Genome Institute"/>
            <consortium name="Mycorrhizal Genomics Consortium"/>
            <person name="Kohler A."/>
            <person name="Kuo A."/>
            <person name="Nagy L.G."/>
            <person name="Floudas D."/>
            <person name="Copeland A."/>
            <person name="Barry K.W."/>
            <person name="Cichocki N."/>
            <person name="Veneault-Fourrey C."/>
            <person name="LaButti K."/>
            <person name="Lindquist E.A."/>
            <person name="Lipzen A."/>
            <person name="Lundell T."/>
            <person name="Morin E."/>
            <person name="Murat C."/>
            <person name="Riley R."/>
            <person name="Ohm R."/>
            <person name="Sun H."/>
            <person name="Tunlid A."/>
            <person name="Henrissat B."/>
            <person name="Grigoriev I.V."/>
            <person name="Hibbett D.S."/>
            <person name="Martin F."/>
        </authorList>
    </citation>
    <scope>NUCLEOTIDE SEQUENCE [LARGE SCALE GENOMIC DNA]</scope>
    <source>
        <strain evidence="2 3">Koide BX008</strain>
    </source>
</reference>
<keyword evidence="3" id="KW-1185">Reference proteome</keyword>
<accession>A0A0C2TJA0</accession>
<evidence type="ECO:0000256" key="1">
    <source>
        <dbReference type="SAM" id="MobiDB-lite"/>
    </source>
</evidence>
<dbReference type="Proteomes" id="UP000054549">
    <property type="component" value="Unassembled WGS sequence"/>
</dbReference>
<proteinExistence type="predicted"/>
<evidence type="ECO:0000313" key="2">
    <source>
        <dbReference type="EMBL" id="KIL67039.1"/>
    </source>
</evidence>
<dbReference type="EMBL" id="KN818233">
    <property type="protein sequence ID" value="KIL67039.1"/>
    <property type="molecule type" value="Genomic_DNA"/>
</dbReference>
<sequence length="247" mass="27160">MATQKITHQGVDPPQGVTETPLSPVATILPRHDIDDGTVDAAGASFHPQEYQTRASTSPWVSGLPRHSSYHPSDFANTQQHNHDHAPLNYQWQSQQRAGWQSFNPMTQSPIPHPQSSLHPMSPVSPTTAAVRTNANHAFAGTHVEARPNIINLPPADSSLHGIAEPPAPTTPQNPPTCTLIPITADGKRYRCQCGHQTKNAGDMERHHESLKHSEPKHVCACGKKYSRKDSLARHEKKCPMKTQEHV</sequence>
<feature type="compositionally biased region" description="Polar residues" evidence="1">
    <location>
        <begin position="50"/>
        <end position="60"/>
    </location>
</feature>
<name>A0A0C2TJA0_AMAMK</name>
<feature type="region of interest" description="Disordered" evidence="1">
    <location>
        <begin position="49"/>
        <end position="73"/>
    </location>
</feature>
<dbReference type="STRING" id="946122.A0A0C2TJA0"/>
<dbReference type="InParanoid" id="A0A0C2TJA0"/>
<organism evidence="2 3">
    <name type="scientific">Amanita muscaria (strain Koide BX008)</name>
    <dbReference type="NCBI Taxonomy" id="946122"/>
    <lineage>
        <taxon>Eukaryota</taxon>
        <taxon>Fungi</taxon>
        <taxon>Dikarya</taxon>
        <taxon>Basidiomycota</taxon>
        <taxon>Agaricomycotina</taxon>
        <taxon>Agaricomycetes</taxon>
        <taxon>Agaricomycetidae</taxon>
        <taxon>Agaricales</taxon>
        <taxon>Pluteineae</taxon>
        <taxon>Amanitaceae</taxon>
        <taxon>Amanita</taxon>
    </lineage>
</organism>
<protein>
    <recommendedName>
        <fullName evidence="4">C2H2-type domain-containing protein</fullName>
    </recommendedName>
</protein>
<feature type="region of interest" description="Disordered" evidence="1">
    <location>
        <begin position="1"/>
        <end position="22"/>
    </location>
</feature>